<dbReference type="AlphaFoldDB" id="M2Y0K5"/>
<protein>
    <submittedName>
        <fullName evidence="1">Uncharacterized protein</fullName>
    </submittedName>
</protein>
<accession>M2Y0K5</accession>
<dbReference type="OrthoDB" id="66881at2759"/>
<dbReference type="HOGENOM" id="CLU_2291616_0_0_1"/>
<organism evidence="1 2">
    <name type="scientific">Dothistroma septosporum (strain NZE10 / CBS 128990)</name>
    <name type="common">Red band needle blight fungus</name>
    <name type="synonym">Mycosphaerella pini</name>
    <dbReference type="NCBI Taxonomy" id="675120"/>
    <lineage>
        <taxon>Eukaryota</taxon>
        <taxon>Fungi</taxon>
        <taxon>Dikarya</taxon>
        <taxon>Ascomycota</taxon>
        <taxon>Pezizomycotina</taxon>
        <taxon>Dothideomycetes</taxon>
        <taxon>Dothideomycetidae</taxon>
        <taxon>Mycosphaerellales</taxon>
        <taxon>Mycosphaerellaceae</taxon>
        <taxon>Dothistroma</taxon>
    </lineage>
</organism>
<gene>
    <name evidence="1" type="ORF">DOTSEDRAFT_75531</name>
</gene>
<dbReference type="Proteomes" id="UP000016933">
    <property type="component" value="Unassembled WGS sequence"/>
</dbReference>
<evidence type="ECO:0000313" key="2">
    <source>
        <dbReference type="Proteomes" id="UP000016933"/>
    </source>
</evidence>
<reference evidence="2" key="1">
    <citation type="journal article" date="2012" name="PLoS Genet.">
        <title>The genomes of the fungal plant pathogens Cladosporium fulvum and Dothistroma septosporum reveal adaptation to different hosts and lifestyles but also signatures of common ancestry.</title>
        <authorList>
            <person name="de Wit P.J.G.M."/>
            <person name="van der Burgt A."/>
            <person name="Oekmen B."/>
            <person name="Stergiopoulos I."/>
            <person name="Abd-Elsalam K.A."/>
            <person name="Aerts A.L."/>
            <person name="Bahkali A.H."/>
            <person name="Beenen H.G."/>
            <person name="Chettri P."/>
            <person name="Cox M.P."/>
            <person name="Datema E."/>
            <person name="de Vries R.P."/>
            <person name="Dhillon B."/>
            <person name="Ganley A.R."/>
            <person name="Griffiths S.A."/>
            <person name="Guo Y."/>
            <person name="Hamelin R.C."/>
            <person name="Henrissat B."/>
            <person name="Kabir M.S."/>
            <person name="Jashni M.K."/>
            <person name="Kema G."/>
            <person name="Klaubauf S."/>
            <person name="Lapidus A."/>
            <person name="Levasseur A."/>
            <person name="Lindquist E."/>
            <person name="Mehrabi R."/>
            <person name="Ohm R.A."/>
            <person name="Owen T.J."/>
            <person name="Salamov A."/>
            <person name="Schwelm A."/>
            <person name="Schijlen E."/>
            <person name="Sun H."/>
            <person name="van den Burg H.A."/>
            <person name="van Ham R.C.H.J."/>
            <person name="Zhang S."/>
            <person name="Goodwin S.B."/>
            <person name="Grigoriev I.V."/>
            <person name="Collemare J."/>
            <person name="Bradshaw R.E."/>
        </authorList>
    </citation>
    <scope>NUCLEOTIDE SEQUENCE [LARGE SCALE GENOMIC DNA]</scope>
    <source>
        <strain evidence="2">NZE10 / CBS 128990</strain>
    </source>
</reference>
<dbReference type="EMBL" id="KB446546">
    <property type="protein sequence ID" value="EME38829.1"/>
    <property type="molecule type" value="Genomic_DNA"/>
</dbReference>
<sequence length="101" mass="11612">MDPAVDPTREPLEDWSSLLGADGRPLPRLYQDIFSLDYPDFLAFLGTSQLPQVQRMKTHVDAHHRLLCEIARTGELANTNQRNNRDWYTWCDEAAGIDLIK</sequence>
<proteinExistence type="predicted"/>
<keyword evidence="2" id="KW-1185">Reference proteome</keyword>
<evidence type="ECO:0000313" key="1">
    <source>
        <dbReference type="EMBL" id="EME38829.1"/>
    </source>
</evidence>
<reference evidence="1 2" key="2">
    <citation type="journal article" date="2012" name="PLoS Pathog.">
        <title>Diverse lifestyles and strategies of plant pathogenesis encoded in the genomes of eighteen Dothideomycetes fungi.</title>
        <authorList>
            <person name="Ohm R.A."/>
            <person name="Feau N."/>
            <person name="Henrissat B."/>
            <person name="Schoch C.L."/>
            <person name="Horwitz B.A."/>
            <person name="Barry K.W."/>
            <person name="Condon B.J."/>
            <person name="Copeland A.C."/>
            <person name="Dhillon B."/>
            <person name="Glaser F."/>
            <person name="Hesse C.N."/>
            <person name="Kosti I."/>
            <person name="LaButti K."/>
            <person name="Lindquist E.A."/>
            <person name="Lucas S."/>
            <person name="Salamov A.A."/>
            <person name="Bradshaw R.E."/>
            <person name="Ciuffetti L."/>
            <person name="Hamelin R.C."/>
            <person name="Kema G.H.J."/>
            <person name="Lawrence C."/>
            <person name="Scott J.A."/>
            <person name="Spatafora J.W."/>
            <person name="Turgeon B.G."/>
            <person name="de Wit P.J.G.M."/>
            <person name="Zhong S."/>
            <person name="Goodwin S.B."/>
            <person name="Grigoriev I.V."/>
        </authorList>
    </citation>
    <scope>NUCLEOTIDE SEQUENCE [LARGE SCALE GENOMIC DNA]</scope>
    <source>
        <strain evidence="2">NZE10 / CBS 128990</strain>
    </source>
</reference>
<name>M2Y0K5_DOTSN</name>